<dbReference type="Proteomes" id="UP001420932">
    <property type="component" value="Unassembled WGS sequence"/>
</dbReference>
<name>A0AAP0Q5F2_9MAGN</name>
<protein>
    <submittedName>
        <fullName evidence="1">Uncharacterized protein</fullName>
    </submittedName>
</protein>
<sequence>MDHSQEGIVANMEEETYEVTVTTVTGQHNIVIGQWALIIGQHGSQPICTDRIMKKSDAMQHSMQQAYIEMHQTFRGLERESRDAISSKIVTV</sequence>
<reference evidence="1 2" key="1">
    <citation type="submission" date="2024-01" db="EMBL/GenBank/DDBJ databases">
        <title>Genome assemblies of Stephania.</title>
        <authorList>
            <person name="Yang L."/>
        </authorList>
    </citation>
    <scope>NUCLEOTIDE SEQUENCE [LARGE SCALE GENOMIC DNA]</scope>
    <source>
        <strain evidence="1">YNDBR</strain>
        <tissue evidence="1">Leaf</tissue>
    </source>
</reference>
<proteinExistence type="predicted"/>
<evidence type="ECO:0000313" key="2">
    <source>
        <dbReference type="Proteomes" id="UP001420932"/>
    </source>
</evidence>
<comment type="caution">
    <text evidence="1">The sequence shown here is derived from an EMBL/GenBank/DDBJ whole genome shotgun (WGS) entry which is preliminary data.</text>
</comment>
<dbReference type="AlphaFoldDB" id="A0AAP0Q5F2"/>
<organism evidence="1 2">
    <name type="scientific">Stephania yunnanensis</name>
    <dbReference type="NCBI Taxonomy" id="152371"/>
    <lineage>
        <taxon>Eukaryota</taxon>
        <taxon>Viridiplantae</taxon>
        <taxon>Streptophyta</taxon>
        <taxon>Embryophyta</taxon>
        <taxon>Tracheophyta</taxon>
        <taxon>Spermatophyta</taxon>
        <taxon>Magnoliopsida</taxon>
        <taxon>Ranunculales</taxon>
        <taxon>Menispermaceae</taxon>
        <taxon>Menispermoideae</taxon>
        <taxon>Cissampelideae</taxon>
        <taxon>Stephania</taxon>
    </lineage>
</organism>
<dbReference type="EMBL" id="JBBNAF010000001">
    <property type="protein sequence ID" value="KAK9168397.1"/>
    <property type="molecule type" value="Genomic_DNA"/>
</dbReference>
<accession>A0AAP0Q5F2</accession>
<evidence type="ECO:0000313" key="1">
    <source>
        <dbReference type="EMBL" id="KAK9168397.1"/>
    </source>
</evidence>
<gene>
    <name evidence="1" type="ORF">Syun_000537</name>
</gene>
<keyword evidence="2" id="KW-1185">Reference proteome</keyword>